<sequence length="86" mass="10061">QRQLKGSGRIRNILLVELLEDYDDLDLILDLGDEFKYRLIKPNLQSGKFFAPDAKSTLHFRPAAPWEQIHQADFEKLMTRVQFLST</sequence>
<dbReference type="EMBL" id="BARS01016183">
    <property type="protein sequence ID" value="GAF98441.1"/>
    <property type="molecule type" value="Genomic_DNA"/>
</dbReference>
<accession>X0UGK0</accession>
<feature type="non-terminal residue" evidence="1">
    <location>
        <position position="1"/>
    </location>
</feature>
<comment type="caution">
    <text evidence="1">The sequence shown here is derived from an EMBL/GenBank/DDBJ whole genome shotgun (WGS) entry which is preliminary data.</text>
</comment>
<organism evidence="1">
    <name type="scientific">marine sediment metagenome</name>
    <dbReference type="NCBI Taxonomy" id="412755"/>
    <lineage>
        <taxon>unclassified sequences</taxon>
        <taxon>metagenomes</taxon>
        <taxon>ecological metagenomes</taxon>
    </lineage>
</organism>
<gene>
    <name evidence="1" type="ORF">S01H1_26680</name>
</gene>
<reference evidence="1" key="1">
    <citation type="journal article" date="2014" name="Front. Microbiol.">
        <title>High frequency of phylogenetically diverse reductive dehalogenase-homologous genes in deep subseafloor sedimentary metagenomes.</title>
        <authorList>
            <person name="Kawai M."/>
            <person name="Futagami T."/>
            <person name="Toyoda A."/>
            <person name="Takaki Y."/>
            <person name="Nishi S."/>
            <person name="Hori S."/>
            <person name="Arai W."/>
            <person name="Tsubouchi T."/>
            <person name="Morono Y."/>
            <person name="Uchiyama I."/>
            <person name="Ito T."/>
            <person name="Fujiyama A."/>
            <person name="Inagaki F."/>
            <person name="Takami H."/>
        </authorList>
    </citation>
    <scope>NUCLEOTIDE SEQUENCE</scope>
    <source>
        <strain evidence="1">Expedition CK06-06</strain>
    </source>
</reference>
<evidence type="ECO:0000313" key="1">
    <source>
        <dbReference type="EMBL" id="GAF98441.1"/>
    </source>
</evidence>
<proteinExistence type="predicted"/>
<name>X0UGK0_9ZZZZ</name>
<dbReference type="AlphaFoldDB" id="X0UGK0"/>
<protein>
    <submittedName>
        <fullName evidence="1">Uncharacterized protein</fullName>
    </submittedName>
</protein>